<accession>A0A4Z0AB54</accession>
<protein>
    <submittedName>
        <fullName evidence="2">Uncharacterized protein</fullName>
    </submittedName>
</protein>
<name>A0A4Z0AB54_9AGAM</name>
<evidence type="ECO:0000256" key="1">
    <source>
        <dbReference type="SAM" id="MobiDB-lite"/>
    </source>
</evidence>
<proteinExistence type="predicted"/>
<evidence type="ECO:0000313" key="3">
    <source>
        <dbReference type="Proteomes" id="UP000298061"/>
    </source>
</evidence>
<organism evidence="2 3">
    <name type="scientific">Hericium alpestre</name>
    <dbReference type="NCBI Taxonomy" id="135208"/>
    <lineage>
        <taxon>Eukaryota</taxon>
        <taxon>Fungi</taxon>
        <taxon>Dikarya</taxon>
        <taxon>Basidiomycota</taxon>
        <taxon>Agaricomycotina</taxon>
        <taxon>Agaricomycetes</taxon>
        <taxon>Russulales</taxon>
        <taxon>Hericiaceae</taxon>
        <taxon>Hericium</taxon>
    </lineage>
</organism>
<dbReference type="Proteomes" id="UP000298061">
    <property type="component" value="Unassembled WGS sequence"/>
</dbReference>
<feature type="compositionally biased region" description="Low complexity" evidence="1">
    <location>
        <begin position="117"/>
        <end position="163"/>
    </location>
</feature>
<dbReference type="AlphaFoldDB" id="A0A4Z0AB54"/>
<reference evidence="2 3" key="1">
    <citation type="submission" date="2019-02" db="EMBL/GenBank/DDBJ databases">
        <title>Genome sequencing of the rare red list fungi Hericium alpestre (H. flagellum).</title>
        <authorList>
            <person name="Buettner E."/>
            <person name="Kellner H."/>
        </authorList>
    </citation>
    <scope>NUCLEOTIDE SEQUENCE [LARGE SCALE GENOMIC DNA]</scope>
    <source>
        <strain evidence="2 3">DSM 108284</strain>
    </source>
</reference>
<feature type="compositionally biased region" description="Basic and acidic residues" evidence="1">
    <location>
        <begin position="53"/>
        <end position="78"/>
    </location>
</feature>
<feature type="region of interest" description="Disordered" evidence="1">
    <location>
        <begin position="28"/>
        <end position="171"/>
    </location>
</feature>
<evidence type="ECO:0000313" key="2">
    <source>
        <dbReference type="EMBL" id="TFY82798.1"/>
    </source>
</evidence>
<sequence>LAPPVPAHAPTPDPILDYIARVQSGSDWGLAVNTGPAAPGFSSPASDMAVKNEPIDHKVKNEPRDGGVKIETDSDVKPEPGTTPPPGPVIGTKRSREDDEDDEDSDDSDDDEDDEPSQGSSSSALSFIAAAAAASPPRSAPGSGLGAQAARAELAPGEELAAEVPLSAMKH</sequence>
<feature type="non-terminal residue" evidence="2">
    <location>
        <position position="1"/>
    </location>
</feature>
<dbReference type="EMBL" id="SFCI01000078">
    <property type="protein sequence ID" value="TFY82798.1"/>
    <property type="molecule type" value="Genomic_DNA"/>
</dbReference>
<keyword evidence="3" id="KW-1185">Reference proteome</keyword>
<feature type="compositionally biased region" description="Acidic residues" evidence="1">
    <location>
        <begin position="98"/>
        <end position="116"/>
    </location>
</feature>
<gene>
    <name evidence="2" type="ORF">EWM64_g1212</name>
</gene>
<comment type="caution">
    <text evidence="2">The sequence shown here is derived from an EMBL/GenBank/DDBJ whole genome shotgun (WGS) entry which is preliminary data.</text>
</comment>